<name>A0A345ZCS3_9BACT</name>
<evidence type="ECO:0000256" key="5">
    <source>
        <dbReference type="ARBA" id="ARBA00022598"/>
    </source>
</evidence>
<keyword evidence="8 11" id="KW-0648">Protein biosynthesis</keyword>
<comment type="subcellular location">
    <subcellularLocation>
        <location evidence="1 11">Cytoplasm</location>
    </subcellularLocation>
</comment>
<dbReference type="InterPro" id="IPR001278">
    <property type="entry name" value="Arg-tRNA-ligase"/>
</dbReference>
<evidence type="ECO:0000256" key="7">
    <source>
        <dbReference type="ARBA" id="ARBA00022840"/>
    </source>
</evidence>
<dbReference type="GO" id="GO:0005524">
    <property type="term" value="F:ATP binding"/>
    <property type="evidence" value="ECO:0007669"/>
    <property type="project" value="UniProtKB-UniRule"/>
</dbReference>
<evidence type="ECO:0000256" key="12">
    <source>
        <dbReference type="RuleBase" id="RU363038"/>
    </source>
</evidence>
<comment type="subunit">
    <text evidence="3 11">Monomer.</text>
</comment>
<dbReference type="InterPro" id="IPR009080">
    <property type="entry name" value="tRNAsynth_Ia_anticodon-bd"/>
</dbReference>
<dbReference type="CDD" id="cd00671">
    <property type="entry name" value="ArgRS_core"/>
    <property type="match status" value="1"/>
</dbReference>
<feature type="domain" description="Arginyl tRNA synthetase N-terminal" evidence="14">
    <location>
        <begin position="5"/>
        <end position="92"/>
    </location>
</feature>
<keyword evidence="4 11" id="KW-0963">Cytoplasm</keyword>
<evidence type="ECO:0000256" key="6">
    <source>
        <dbReference type="ARBA" id="ARBA00022741"/>
    </source>
</evidence>
<gene>
    <name evidence="11" type="primary">argS</name>
    <name evidence="15" type="ORF">C0J27_05155</name>
</gene>
<reference evidence="15 16" key="1">
    <citation type="submission" date="2017-12" db="EMBL/GenBank/DDBJ databases">
        <title>Chromulinavorax destructans is a abundant pathogen of dominant heterotrophic picoflagllates.</title>
        <authorList>
            <person name="Deeg C.M."/>
            <person name="Zimmer M."/>
            <person name="Suttle C.A."/>
        </authorList>
    </citation>
    <scope>NUCLEOTIDE SEQUENCE [LARGE SCALE GENOMIC DNA]</scope>
    <source>
        <strain evidence="15 16">SeV1</strain>
    </source>
</reference>
<evidence type="ECO:0000256" key="1">
    <source>
        <dbReference type="ARBA" id="ARBA00004496"/>
    </source>
</evidence>
<evidence type="ECO:0000259" key="14">
    <source>
        <dbReference type="SMART" id="SM01016"/>
    </source>
</evidence>
<dbReference type="InterPro" id="IPR014729">
    <property type="entry name" value="Rossmann-like_a/b/a_fold"/>
</dbReference>
<dbReference type="KEGG" id="cdes:C0J27_05155"/>
<dbReference type="Pfam" id="PF00750">
    <property type="entry name" value="tRNA-synt_1d"/>
    <property type="match status" value="1"/>
</dbReference>
<accession>A0A345ZCS3</accession>
<dbReference type="Pfam" id="PF05746">
    <property type="entry name" value="DALR_1"/>
    <property type="match status" value="1"/>
</dbReference>
<dbReference type="OrthoDB" id="9805987at2"/>
<comment type="catalytic activity">
    <reaction evidence="10 11">
        <text>tRNA(Arg) + L-arginine + ATP = L-arginyl-tRNA(Arg) + AMP + diphosphate</text>
        <dbReference type="Rhea" id="RHEA:20301"/>
        <dbReference type="Rhea" id="RHEA-COMP:9658"/>
        <dbReference type="Rhea" id="RHEA-COMP:9673"/>
        <dbReference type="ChEBI" id="CHEBI:30616"/>
        <dbReference type="ChEBI" id="CHEBI:32682"/>
        <dbReference type="ChEBI" id="CHEBI:33019"/>
        <dbReference type="ChEBI" id="CHEBI:78442"/>
        <dbReference type="ChEBI" id="CHEBI:78513"/>
        <dbReference type="ChEBI" id="CHEBI:456215"/>
        <dbReference type="EC" id="6.1.1.19"/>
    </reaction>
</comment>
<evidence type="ECO:0000313" key="15">
    <source>
        <dbReference type="EMBL" id="AXK61090.1"/>
    </source>
</evidence>
<dbReference type="Proteomes" id="UP000254834">
    <property type="component" value="Chromosome"/>
</dbReference>
<dbReference type="EMBL" id="CP025544">
    <property type="protein sequence ID" value="AXK61090.1"/>
    <property type="molecule type" value="Genomic_DNA"/>
</dbReference>
<dbReference type="InterPro" id="IPR035684">
    <property type="entry name" value="ArgRS_core"/>
</dbReference>
<dbReference type="Gene3D" id="3.40.50.620">
    <property type="entry name" value="HUPs"/>
    <property type="match status" value="1"/>
</dbReference>
<evidence type="ECO:0000256" key="8">
    <source>
        <dbReference type="ARBA" id="ARBA00022917"/>
    </source>
</evidence>
<dbReference type="PRINTS" id="PR01038">
    <property type="entry name" value="TRNASYNTHARG"/>
</dbReference>
<dbReference type="PANTHER" id="PTHR11956">
    <property type="entry name" value="ARGINYL-TRNA SYNTHETASE"/>
    <property type="match status" value="1"/>
</dbReference>
<dbReference type="InterPro" id="IPR008909">
    <property type="entry name" value="DALR_anticod-bd"/>
</dbReference>
<dbReference type="SUPFAM" id="SSF55190">
    <property type="entry name" value="Arginyl-tRNA synthetase (ArgRS), N-terminal 'additional' domain"/>
    <property type="match status" value="1"/>
</dbReference>
<evidence type="ECO:0000256" key="11">
    <source>
        <dbReference type="HAMAP-Rule" id="MF_00123"/>
    </source>
</evidence>
<dbReference type="GO" id="GO:0006420">
    <property type="term" value="P:arginyl-tRNA aminoacylation"/>
    <property type="evidence" value="ECO:0007669"/>
    <property type="project" value="UniProtKB-UniRule"/>
</dbReference>
<dbReference type="AlphaFoldDB" id="A0A345ZCS3"/>
<dbReference type="SMART" id="SM00836">
    <property type="entry name" value="DALR_1"/>
    <property type="match status" value="1"/>
</dbReference>
<evidence type="ECO:0000256" key="9">
    <source>
        <dbReference type="ARBA" id="ARBA00023146"/>
    </source>
</evidence>
<dbReference type="SUPFAM" id="SSF47323">
    <property type="entry name" value="Anticodon-binding domain of a subclass of class I aminoacyl-tRNA synthetases"/>
    <property type="match status" value="1"/>
</dbReference>
<comment type="caution">
    <text evidence="11">Lacks conserved residue(s) required for the propagation of feature annotation.</text>
</comment>
<keyword evidence="7 11" id="KW-0067">ATP-binding</keyword>
<dbReference type="GO" id="GO:0005737">
    <property type="term" value="C:cytoplasm"/>
    <property type="evidence" value="ECO:0007669"/>
    <property type="project" value="UniProtKB-SubCell"/>
</dbReference>
<dbReference type="GO" id="GO:0004814">
    <property type="term" value="F:arginine-tRNA ligase activity"/>
    <property type="evidence" value="ECO:0007669"/>
    <property type="project" value="UniProtKB-UniRule"/>
</dbReference>
<sequence length="548" mass="62079">MNSIEHVKASFFTFLEQHYNLNENQLTRCNFDMNTDPEKAAFGDLNSNAAMVLAKELATNPRALAQTITQNFQHPAISKIEIAGPGFLNFFLTPESLITLAQEILTKGDEFFKSDIQHKKINIEFVSANPTGPLHFGHGRNGILGDTLARILEFLGHDVTREFYINDAGAQITKLGNSLRVRYQQALGQSVVMPDDAYHGQYLTDLGTELASAHADGLLTESDEYFQDIAKQKMLAQQKETLQAYGIRFDLWFSEKDLKNRVSIDDYIQKLTDNGYTYEQDGALWFATTQFGDDKDRVLRKSDGEYTYLAGDLPYLVNKLERGYDTLIMILGHDHHSFVVRLHALMQALGYNPDRLTVILYQLVHITKNGESARMSKRAGTIVDLHDIINTVGKDVARYFYLNRKADAELDFDLELALTTSNENPVFYIQYAYVRTNSILKKAAEINPDYAQLTAADCKNLTEQEKLIIKKVIALQALLKSLNTSHQTHVLAYYTFELANIFHAYYNSTKAIVDDIEQTKNNLCIIKIMNSTLHLCFNLMGISSPDKM</sequence>
<protein>
    <recommendedName>
        <fullName evidence="11">Arginine--tRNA ligase</fullName>
        <ecNumber evidence="11">6.1.1.19</ecNumber>
    </recommendedName>
    <alternativeName>
        <fullName evidence="11">Arginyl-tRNA synthetase</fullName>
        <shortName evidence="11">ArgRS</shortName>
    </alternativeName>
</protein>
<keyword evidence="6 11" id="KW-0547">Nucleotide-binding</keyword>
<dbReference type="PANTHER" id="PTHR11956:SF5">
    <property type="entry name" value="ARGININE--TRNA LIGASE, CYTOPLASMIC"/>
    <property type="match status" value="1"/>
</dbReference>
<keyword evidence="5 11" id="KW-0436">Ligase</keyword>
<evidence type="ECO:0000313" key="16">
    <source>
        <dbReference type="Proteomes" id="UP000254834"/>
    </source>
</evidence>
<evidence type="ECO:0000256" key="4">
    <source>
        <dbReference type="ARBA" id="ARBA00022490"/>
    </source>
</evidence>
<dbReference type="SUPFAM" id="SSF52374">
    <property type="entry name" value="Nucleotidylyl transferase"/>
    <property type="match status" value="1"/>
</dbReference>
<dbReference type="EC" id="6.1.1.19" evidence="11"/>
<dbReference type="NCBIfam" id="TIGR00456">
    <property type="entry name" value="argS"/>
    <property type="match status" value="1"/>
</dbReference>
<dbReference type="Pfam" id="PF03485">
    <property type="entry name" value="Arg_tRNA_synt_N"/>
    <property type="match status" value="1"/>
</dbReference>
<evidence type="ECO:0000259" key="13">
    <source>
        <dbReference type="SMART" id="SM00836"/>
    </source>
</evidence>
<dbReference type="InterPro" id="IPR036695">
    <property type="entry name" value="Arg-tRNA-synth_N_sf"/>
</dbReference>
<proteinExistence type="inferred from homology"/>
<dbReference type="InterPro" id="IPR005148">
    <property type="entry name" value="Arg-tRNA-synth_N"/>
</dbReference>
<keyword evidence="16" id="KW-1185">Reference proteome</keyword>
<dbReference type="FunFam" id="3.40.50.620:FF:000062">
    <property type="entry name" value="Arginine--tRNA ligase"/>
    <property type="match status" value="1"/>
</dbReference>
<feature type="domain" description="DALR anticodon binding" evidence="13">
    <location>
        <begin position="429"/>
        <end position="548"/>
    </location>
</feature>
<evidence type="ECO:0000256" key="10">
    <source>
        <dbReference type="ARBA" id="ARBA00049339"/>
    </source>
</evidence>
<evidence type="ECO:0000256" key="3">
    <source>
        <dbReference type="ARBA" id="ARBA00011245"/>
    </source>
</evidence>
<dbReference type="Gene3D" id="1.10.730.10">
    <property type="entry name" value="Isoleucyl-tRNA Synthetase, Domain 1"/>
    <property type="match status" value="1"/>
</dbReference>
<comment type="similarity">
    <text evidence="2 11 12">Belongs to the class-I aminoacyl-tRNA synthetase family.</text>
</comment>
<evidence type="ECO:0000256" key="2">
    <source>
        <dbReference type="ARBA" id="ARBA00005594"/>
    </source>
</evidence>
<keyword evidence="9 11" id="KW-0030">Aminoacyl-tRNA synthetase</keyword>
<dbReference type="RefSeq" id="WP_115586105.1">
    <property type="nucleotide sequence ID" value="NZ_CP025544.1"/>
</dbReference>
<dbReference type="SMART" id="SM01016">
    <property type="entry name" value="Arg_tRNA_synt_N"/>
    <property type="match status" value="1"/>
</dbReference>
<dbReference type="Gene3D" id="3.30.1360.70">
    <property type="entry name" value="Arginyl tRNA synthetase N-terminal domain"/>
    <property type="match status" value="1"/>
</dbReference>
<dbReference type="HAMAP" id="MF_00123">
    <property type="entry name" value="Arg_tRNA_synth"/>
    <property type="match status" value="1"/>
</dbReference>
<organism evidence="15 16">
    <name type="scientific">Candidatus Chromulinivorax destructor</name>
    <dbReference type="NCBI Taxonomy" id="2066483"/>
    <lineage>
        <taxon>Bacteria</taxon>
        <taxon>Candidatus Babelota</taxon>
        <taxon>Candidatus Babeliae</taxon>
        <taxon>Candidatus Babeliales</taxon>
        <taxon>Candidatus Chromulinivoraceae</taxon>
        <taxon>Candidatus Chromulinivorax</taxon>
    </lineage>
</organism>